<evidence type="ECO:0000313" key="5">
    <source>
        <dbReference type="EMBL" id="HJF08543.1"/>
    </source>
</evidence>
<evidence type="ECO:0000313" key="6">
    <source>
        <dbReference type="EMBL" id="RGR96555.1"/>
    </source>
</evidence>
<reference evidence="6 7" key="1">
    <citation type="submission" date="2018-08" db="EMBL/GenBank/DDBJ databases">
        <title>A genome reference for cultivated species of the human gut microbiota.</title>
        <authorList>
            <person name="Zou Y."/>
            <person name="Xue W."/>
            <person name="Luo G."/>
        </authorList>
    </citation>
    <scope>NUCLEOTIDE SEQUENCE [LARGE SCALE GENOMIC DNA]</scope>
    <source>
        <strain evidence="6 7">AF24-2</strain>
    </source>
</reference>
<keyword evidence="7" id="KW-1185">Reference proteome</keyword>
<dbReference type="PANTHER" id="PTHR33204">
    <property type="entry name" value="TRANSCRIPTIONAL REGULATOR, MARR FAMILY"/>
    <property type="match status" value="1"/>
</dbReference>
<reference evidence="5" key="2">
    <citation type="journal article" date="2021" name="PeerJ">
        <title>Extensive microbial diversity within the chicken gut microbiome revealed by metagenomics and culture.</title>
        <authorList>
            <person name="Gilroy R."/>
            <person name="Ravi A."/>
            <person name="Getino M."/>
            <person name="Pursley I."/>
            <person name="Horton D.L."/>
            <person name="Alikhan N.F."/>
            <person name="Baker D."/>
            <person name="Gharbi K."/>
            <person name="Hall N."/>
            <person name="Watson M."/>
            <person name="Adriaenssens E.M."/>
            <person name="Foster-Nyarko E."/>
            <person name="Jarju S."/>
            <person name="Secka A."/>
            <person name="Antonio M."/>
            <person name="Oren A."/>
            <person name="Chaudhuri R.R."/>
            <person name="La Ragione R."/>
            <person name="Hildebrand F."/>
            <person name="Pallen M.J."/>
        </authorList>
    </citation>
    <scope>NUCLEOTIDE SEQUENCE</scope>
    <source>
        <strain evidence="5">CHK165-8395</strain>
    </source>
</reference>
<dbReference type="Gene3D" id="1.10.10.10">
    <property type="entry name" value="Winged helix-like DNA-binding domain superfamily/Winged helix DNA-binding domain"/>
    <property type="match status" value="1"/>
</dbReference>
<keyword evidence="2" id="KW-0238">DNA-binding</keyword>
<dbReference type="InterPro" id="IPR002577">
    <property type="entry name" value="HTH_HxlR"/>
</dbReference>
<reference evidence="5" key="3">
    <citation type="submission" date="2021-09" db="EMBL/GenBank/DDBJ databases">
        <authorList>
            <person name="Gilroy R."/>
        </authorList>
    </citation>
    <scope>NUCLEOTIDE SEQUENCE</scope>
    <source>
        <strain evidence="5">CHK165-8395</strain>
    </source>
</reference>
<dbReference type="Pfam" id="PF01638">
    <property type="entry name" value="HxlR"/>
    <property type="match status" value="1"/>
</dbReference>
<dbReference type="PROSITE" id="PS51118">
    <property type="entry name" value="HTH_HXLR"/>
    <property type="match status" value="1"/>
</dbReference>
<evidence type="ECO:0000259" key="4">
    <source>
        <dbReference type="PROSITE" id="PS51118"/>
    </source>
</evidence>
<evidence type="ECO:0000313" key="7">
    <source>
        <dbReference type="Proteomes" id="UP000285864"/>
    </source>
</evidence>
<evidence type="ECO:0000256" key="2">
    <source>
        <dbReference type="ARBA" id="ARBA00023125"/>
    </source>
</evidence>
<dbReference type="GO" id="GO:0003677">
    <property type="term" value="F:DNA binding"/>
    <property type="evidence" value="ECO:0007669"/>
    <property type="project" value="UniProtKB-KW"/>
</dbReference>
<feature type="domain" description="HTH hxlR-type" evidence="4">
    <location>
        <begin position="12"/>
        <end position="110"/>
    </location>
</feature>
<keyword evidence="1" id="KW-0805">Transcription regulation</keyword>
<sequence length="111" mass="12947">MYKRKTPLDLSCGIRITMEIIGSKWKPCLIDALRETPKRPSQLHREIPEAISRVLDQNLRELEAHGIIEKKIYAELPPHSEYALTELGKSVLPLIDILDEWGENHRYIFEK</sequence>
<dbReference type="InterPro" id="IPR036390">
    <property type="entry name" value="WH_DNA-bd_sf"/>
</dbReference>
<comment type="caution">
    <text evidence="6">The sequence shown here is derived from an EMBL/GenBank/DDBJ whole genome shotgun (WGS) entry which is preliminary data.</text>
</comment>
<dbReference type="InterPro" id="IPR036388">
    <property type="entry name" value="WH-like_DNA-bd_sf"/>
</dbReference>
<keyword evidence="3" id="KW-0804">Transcription</keyword>
<dbReference type="RefSeq" id="WP_022124845.1">
    <property type="nucleotide sequence ID" value="NZ_CALUHW010000010.1"/>
</dbReference>
<dbReference type="SUPFAM" id="SSF46785">
    <property type="entry name" value="Winged helix' DNA-binding domain"/>
    <property type="match status" value="1"/>
</dbReference>
<dbReference type="EMBL" id="QRUU01000027">
    <property type="protein sequence ID" value="RGR96555.1"/>
    <property type="molecule type" value="Genomic_DNA"/>
</dbReference>
<dbReference type="Proteomes" id="UP000718012">
    <property type="component" value="Unassembled WGS sequence"/>
</dbReference>
<dbReference type="EMBL" id="DYXD01000228">
    <property type="protein sequence ID" value="HJF08543.1"/>
    <property type="molecule type" value="Genomic_DNA"/>
</dbReference>
<gene>
    <name evidence="6" type="ORF">DWY20_07680</name>
    <name evidence="5" type="ORF">K8U81_10220</name>
</gene>
<accession>A0A412GP55</accession>
<proteinExistence type="predicted"/>
<dbReference type="Proteomes" id="UP000285864">
    <property type="component" value="Unassembled WGS sequence"/>
</dbReference>
<evidence type="ECO:0000256" key="3">
    <source>
        <dbReference type="ARBA" id="ARBA00023163"/>
    </source>
</evidence>
<dbReference type="AlphaFoldDB" id="A0A412GP55"/>
<evidence type="ECO:0000256" key="1">
    <source>
        <dbReference type="ARBA" id="ARBA00023015"/>
    </source>
</evidence>
<organism evidence="6 7">
    <name type="scientific">Phocaeicola coprocola</name>
    <dbReference type="NCBI Taxonomy" id="310298"/>
    <lineage>
        <taxon>Bacteria</taxon>
        <taxon>Pseudomonadati</taxon>
        <taxon>Bacteroidota</taxon>
        <taxon>Bacteroidia</taxon>
        <taxon>Bacteroidales</taxon>
        <taxon>Bacteroidaceae</taxon>
        <taxon>Phocaeicola</taxon>
    </lineage>
</organism>
<protein>
    <submittedName>
        <fullName evidence="5 6">Transcriptional regulator</fullName>
    </submittedName>
</protein>
<name>A0A412GP55_9BACT</name>